<dbReference type="Pfam" id="PF20155">
    <property type="entry name" value="TMP_3"/>
    <property type="match status" value="1"/>
</dbReference>
<dbReference type="KEGG" id="apol:K9D25_03030"/>
<dbReference type="EMBL" id="CP083239">
    <property type="protein sequence ID" value="UOK71715.1"/>
    <property type="molecule type" value="Genomic_DNA"/>
</dbReference>
<dbReference type="AlphaFoldDB" id="A0A9E6ZZS6"/>
<sequence>MATDLEALVLTISADTRNIKRQLDKLDSDVGRTAKNVDNQFSRAKRSMDVFAASVSNAGRALVASLGIGFAAGDFLKTVQSVDSLGASLKAITGDSAAAAGEMSYVTEVSERLGLELISTGNAYASLLAATKGTALEGEETRRIFEGVAAAMASLGKSSSDTEGALLAVQQMISKGTVSAEELRGQLGERLPGAFGLAAKAMGVTEQELGKMLENGVVPATELLPRLIDELNKLYDTGRKSTLTSEINRLNNAVTELYKTLADAGALSAITTVLGGISTALNDIRQLFQLIGVQSKLIGSGRFSEAFAQDPKGIALLRLRSGMGTSLTDQQSSEFDKLFGFTSPATTRPPPALGKSKSEAEKLDAYQRMTRMIQERTQAIQYETAAQASLNPLVNDYGFTMEKARAEADLLNAAERAKIEITPEVRQKISELATAYAEATVEAERLREEQQFLVDQAADLNDLGRDVLGGFISDMQNGVSAAQALENALARVADRLLDMALNAIFSPPGSGPGGLVGSFISAISGQRAGGGPVRAGSAYTVGEQGPETFVPNVSGRILPNHLSAGKAPQMSVVINNNAGANVSTQRTPTGVQIDINRMVEEAMVNQFQSNGRGAQAAARTFGLRRQTA</sequence>
<evidence type="ECO:0000313" key="3">
    <source>
        <dbReference type="EMBL" id="UOK71715.1"/>
    </source>
</evidence>
<dbReference type="NCBIfam" id="TIGR02675">
    <property type="entry name" value="tape_meas_nterm"/>
    <property type="match status" value="1"/>
</dbReference>
<dbReference type="PANTHER" id="PTHR38812:SF2">
    <property type="entry name" value="MU-LIKE PROPHAGE FLUMU PROTEIN GP42"/>
    <property type="match status" value="1"/>
</dbReference>
<evidence type="ECO:0000259" key="2">
    <source>
        <dbReference type="Pfam" id="PF20155"/>
    </source>
</evidence>
<dbReference type="Proteomes" id="UP000831684">
    <property type="component" value="Chromosome"/>
</dbReference>
<dbReference type="InterPro" id="IPR013491">
    <property type="entry name" value="Tape_meas_N"/>
</dbReference>
<keyword evidence="1" id="KW-0175">Coiled coil</keyword>
<feature type="domain" description="Tape measure protein N-terminal" evidence="2">
    <location>
        <begin position="74"/>
        <end position="262"/>
    </location>
</feature>
<accession>A0A9E6ZZS6</accession>
<dbReference type="RefSeq" id="WP_244379100.1">
    <property type="nucleotide sequence ID" value="NZ_CP083239.1"/>
</dbReference>
<reference evidence="3" key="1">
    <citation type="submission" date="2021-09" db="EMBL/GenBank/DDBJ databases">
        <title>Network and meta-omics reveal the key degrader and cooperation patterns in an efficient 1,4-dioxane-degrading microbial community.</title>
        <authorList>
            <person name="Dai C."/>
        </authorList>
    </citation>
    <scope>NUCLEOTIDE SEQUENCE</scope>
    <source>
        <strain evidence="3">ZM13</strain>
    </source>
</reference>
<name>A0A9E6ZZS6_9HYPH</name>
<feature type="coiled-coil region" evidence="1">
    <location>
        <begin position="429"/>
        <end position="463"/>
    </location>
</feature>
<evidence type="ECO:0000313" key="4">
    <source>
        <dbReference type="Proteomes" id="UP000831684"/>
    </source>
</evidence>
<dbReference type="InterPro" id="IPR053058">
    <property type="entry name" value="Mulikevirus_tape_measure"/>
</dbReference>
<evidence type="ECO:0000256" key="1">
    <source>
        <dbReference type="SAM" id="Coils"/>
    </source>
</evidence>
<proteinExistence type="predicted"/>
<protein>
    <submittedName>
        <fullName evidence="3">Tape measure protein</fullName>
    </submittedName>
</protein>
<gene>
    <name evidence="3" type="ORF">K9D25_03030</name>
</gene>
<dbReference type="PANTHER" id="PTHR38812">
    <property type="entry name" value="MU-LIKE PROPHAGE FLUMU PROTEIN GP42"/>
    <property type="match status" value="1"/>
</dbReference>
<organism evidence="3 4">
    <name type="scientific">Ancylobacter polymorphus</name>
    <dbReference type="NCBI Taxonomy" id="223390"/>
    <lineage>
        <taxon>Bacteria</taxon>
        <taxon>Pseudomonadati</taxon>
        <taxon>Pseudomonadota</taxon>
        <taxon>Alphaproteobacteria</taxon>
        <taxon>Hyphomicrobiales</taxon>
        <taxon>Xanthobacteraceae</taxon>
        <taxon>Ancylobacter</taxon>
    </lineage>
</organism>